<evidence type="ECO:0000313" key="2">
    <source>
        <dbReference type="Proteomes" id="UP000033673"/>
    </source>
</evidence>
<dbReference type="OrthoDB" id="5829998at2"/>
<sequence>MRPLTINESREQAFDRFIENGKTRICRNREFCGITISDYVDHLMDSDDRGLAIGLIRYVTTVDTGDVNSLPIIQSHQEFIRDSLDSFLMQHKDKLEAEFNAQYQEALDEQMILAAGF</sequence>
<gene>
    <name evidence="1" type="ORF">TW81_02105</name>
</gene>
<organism evidence="1 2">
    <name type="scientific">Vibrio galatheae</name>
    <dbReference type="NCBI Taxonomy" id="579748"/>
    <lineage>
        <taxon>Bacteria</taxon>
        <taxon>Pseudomonadati</taxon>
        <taxon>Pseudomonadota</taxon>
        <taxon>Gammaproteobacteria</taxon>
        <taxon>Vibrionales</taxon>
        <taxon>Vibrionaceae</taxon>
        <taxon>Vibrio</taxon>
    </lineage>
</organism>
<dbReference type="STRING" id="579748.TW81_02105"/>
<accession>A0A0F4NRU0</accession>
<dbReference type="EMBL" id="JXXV01000006">
    <property type="protein sequence ID" value="KJY84811.1"/>
    <property type="molecule type" value="Genomic_DNA"/>
</dbReference>
<dbReference type="RefSeq" id="WP_045954079.1">
    <property type="nucleotide sequence ID" value="NZ_JXXV01000006.1"/>
</dbReference>
<reference evidence="1 2" key="1">
    <citation type="journal article" date="2015" name="BMC Genomics">
        <title>Genome mining reveals unlocked bioactive potential of marine Gram-negative bacteria.</title>
        <authorList>
            <person name="Machado H."/>
            <person name="Sonnenschein E.C."/>
            <person name="Melchiorsen J."/>
            <person name="Gram L."/>
        </authorList>
    </citation>
    <scope>NUCLEOTIDE SEQUENCE [LARGE SCALE GENOMIC DNA]</scope>
    <source>
        <strain evidence="1 2">S2757</strain>
    </source>
</reference>
<dbReference type="Proteomes" id="UP000033673">
    <property type="component" value="Unassembled WGS sequence"/>
</dbReference>
<dbReference type="AlphaFoldDB" id="A0A0F4NRU0"/>
<proteinExistence type="predicted"/>
<evidence type="ECO:0000313" key="1">
    <source>
        <dbReference type="EMBL" id="KJY84811.1"/>
    </source>
</evidence>
<dbReference type="PATRIC" id="fig|579748.3.peg.435"/>
<comment type="caution">
    <text evidence="1">The sequence shown here is derived from an EMBL/GenBank/DDBJ whole genome shotgun (WGS) entry which is preliminary data.</text>
</comment>
<name>A0A0F4NRU0_9VIBR</name>
<keyword evidence="2" id="KW-1185">Reference proteome</keyword>
<protein>
    <submittedName>
        <fullName evidence="1">Uncharacterized protein</fullName>
    </submittedName>
</protein>